<dbReference type="Pfam" id="PF00300">
    <property type="entry name" value="His_Phos_1"/>
    <property type="match status" value="1"/>
</dbReference>
<protein>
    <submittedName>
        <fullName evidence="1">Glucosyl-3-phosphoglycerate phosphatase</fullName>
        <ecNumber evidence="1">3.1.3.-</ecNumber>
    </submittedName>
</protein>
<dbReference type="AlphaFoldDB" id="A0A518BJ94"/>
<dbReference type="InterPro" id="IPR050275">
    <property type="entry name" value="PGM_Phosphatase"/>
</dbReference>
<dbReference type="CDD" id="cd07067">
    <property type="entry name" value="HP_PGM_like"/>
    <property type="match status" value="1"/>
</dbReference>
<reference evidence="1 2" key="1">
    <citation type="submission" date="2019-02" db="EMBL/GenBank/DDBJ databases">
        <title>Deep-cultivation of Planctomycetes and their phenomic and genomic characterization uncovers novel biology.</title>
        <authorList>
            <person name="Wiegand S."/>
            <person name="Jogler M."/>
            <person name="Boedeker C."/>
            <person name="Pinto D."/>
            <person name="Vollmers J."/>
            <person name="Rivas-Marin E."/>
            <person name="Kohn T."/>
            <person name="Peeters S.H."/>
            <person name="Heuer A."/>
            <person name="Rast P."/>
            <person name="Oberbeckmann S."/>
            <person name="Bunk B."/>
            <person name="Jeske O."/>
            <person name="Meyerdierks A."/>
            <person name="Storesund J.E."/>
            <person name="Kallscheuer N."/>
            <person name="Luecker S."/>
            <person name="Lage O.M."/>
            <person name="Pohl T."/>
            <person name="Merkel B.J."/>
            <person name="Hornburger P."/>
            <person name="Mueller R.-W."/>
            <person name="Bruemmer F."/>
            <person name="Labrenz M."/>
            <person name="Spormann A.M."/>
            <person name="Op den Camp H."/>
            <person name="Overmann J."/>
            <person name="Amann R."/>
            <person name="Jetten M.S.M."/>
            <person name="Mascher T."/>
            <person name="Medema M.H."/>
            <person name="Devos D.P."/>
            <person name="Kaster A.-K."/>
            <person name="Ovreas L."/>
            <person name="Rohde M."/>
            <person name="Galperin M.Y."/>
            <person name="Jogler C."/>
        </authorList>
    </citation>
    <scope>NUCLEOTIDE SEQUENCE [LARGE SCALE GENOMIC DNA]</scope>
    <source>
        <strain evidence="1 2">Pla133</strain>
    </source>
</reference>
<dbReference type="EMBL" id="CP036287">
    <property type="protein sequence ID" value="QDU67023.1"/>
    <property type="molecule type" value="Genomic_DNA"/>
</dbReference>
<organism evidence="1 2">
    <name type="scientific">Engelhardtia mirabilis</name>
    <dbReference type="NCBI Taxonomy" id="2528011"/>
    <lineage>
        <taxon>Bacteria</taxon>
        <taxon>Pseudomonadati</taxon>
        <taxon>Planctomycetota</taxon>
        <taxon>Planctomycetia</taxon>
        <taxon>Planctomycetia incertae sedis</taxon>
        <taxon>Engelhardtia</taxon>
    </lineage>
</organism>
<dbReference type="SMART" id="SM00855">
    <property type="entry name" value="PGAM"/>
    <property type="match status" value="1"/>
</dbReference>
<dbReference type="EC" id="3.1.3.-" evidence="1"/>
<dbReference type="Proteomes" id="UP000316921">
    <property type="component" value="Chromosome"/>
</dbReference>
<dbReference type="PANTHER" id="PTHR48100:SF1">
    <property type="entry name" value="HISTIDINE PHOSPHATASE FAMILY PROTEIN-RELATED"/>
    <property type="match status" value="1"/>
</dbReference>
<evidence type="ECO:0000313" key="2">
    <source>
        <dbReference type="Proteomes" id="UP000316921"/>
    </source>
</evidence>
<dbReference type="InterPro" id="IPR029033">
    <property type="entry name" value="His_PPase_superfam"/>
</dbReference>
<dbReference type="SUPFAM" id="SSF53254">
    <property type="entry name" value="Phosphoglycerate mutase-like"/>
    <property type="match status" value="1"/>
</dbReference>
<dbReference type="PANTHER" id="PTHR48100">
    <property type="entry name" value="BROAD-SPECIFICITY PHOSPHATASE YOR283W-RELATED"/>
    <property type="match status" value="1"/>
</dbReference>
<gene>
    <name evidence="1" type="primary">gpgP</name>
    <name evidence="1" type="ORF">Pla133_21000</name>
</gene>
<keyword evidence="1" id="KW-0378">Hydrolase</keyword>
<name>A0A518BJ94_9BACT</name>
<sequence length="241" mass="26769">MSREFPPPKLCPVDGGQAAGERFGRATEAMMPQTRVARMHLLRHGAVRDLERRVVRGQLDTGLSEEGERQQSALVDWFAACEGPIDRIVSSDLPRCRSMALALGARTGIQPGFRESLREQSMGAWQGRTWEEISAEDCPRVTAYWDDYAGTRPPGGESLRDLADRVGAWWDAEREQLLDSRTAVVTHVGVIRVLLATLLGSPLDQCLRFAPATGSHTRLLWSEPGCVLESLGERPWLEPRP</sequence>
<dbReference type="KEGG" id="pbap:Pla133_21000"/>
<accession>A0A518BJ94</accession>
<proteinExistence type="predicted"/>
<dbReference type="InterPro" id="IPR013078">
    <property type="entry name" value="His_Pase_superF_clade-1"/>
</dbReference>
<keyword evidence="2" id="KW-1185">Reference proteome</keyword>
<evidence type="ECO:0000313" key="1">
    <source>
        <dbReference type="EMBL" id="QDU67023.1"/>
    </source>
</evidence>
<dbReference type="Gene3D" id="3.40.50.1240">
    <property type="entry name" value="Phosphoglycerate mutase-like"/>
    <property type="match status" value="1"/>
</dbReference>
<dbReference type="GO" id="GO:0016791">
    <property type="term" value="F:phosphatase activity"/>
    <property type="evidence" value="ECO:0007669"/>
    <property type="project" value="TreeGrafter"/>
</dbReference>
<dbReference type="GO" id="GO:0005737">
    <property type="term" value="C:cytoplasm"/>
    <property type="evidence" value="ECO:0007669"/>
    <property type="project" value="TreeGrafter"/>
</dbReference>